<keyword evidence="3" id="KW-1185">Reference proteome</keyword>
<sequence length="127" mass="14184">MSNVLHPRKSISQTPPSDDGRTSKTQVMEPKRITPLTTLQTENVPTSIMEGTPRRGRLFHLKQEECKSTENTPNGSIRHVDASFKCEDKISPMLAKLRMTPGKRVNTRVSDKGVKGSLQGNYKHIGE</sequence>
<reference evidence="2" key="2">
    <citation type="submission" date="2020-11" db="EMBL/GenBank/DDBJ databases">
        <authorList>
            <person name="McCartney M.A."/>
            <person name="Auch B."/>
            <person name="Kono T."/>
            <person name="Mallez S."/>
            <person name="Becker A."/>
            <person name="Gohl D.M."/>
            <person name="Silverstein K.A.T."/>
            <person name="Koren S."/>
            <person name="Bechman K.B."/>
            <person name="Herman A."/>
            <person name="Abrahante J.E."/>
            <person name="Garbe J."/>
        </authorList>
    </citation>
    <scope>NUCLEOTIDE SEQUENCE</scope>
    <source>
        <strain evidence="2">Duluth1</strain>
        <tissue evidence="2">Whole animal</tissue>
    </source>
</reference>
<comment type="caution">
    <text evidence="2">The sequence shown here is derived from an EMBL/GenBank/DDBJ whole genome shotgun (WGS) entry which is preliminary data.</text>
</comment>
<dbReference type="Proteomes" id="UP000828390">
    <property type="component" value="Unassembled WGS sequence"/>
</dbReference>
<evidence type="ECO:0000256" key="1">
    <source>
        <dbReference type="SAM" id="MobiDB-lite"/>
    </source>
</evidence>
<gene>
    <name evidence="2" type="ORF">DPMN_075416</name>
</gene>
<name>A0A9D4BEW3_DREPO</name>
<organism evidence="2 3">
    <name type="scientific">Dreissena polymorpha</name>
    <name type="common">Zebra mussel</name>
    <name type="synonym">Mytilus polymorpha</name>
    <dbReference type="NCBI Taxonomy" id="45954"/>
    <lineage>
        <taxon>Eukaryota</taxon>
        <taxon>Metazoa</taxon>
        <taxon>Spiralia</taxon>
        <taxon>Lophotrochozoa</taxon>
        <taxon>Mollusca</taxon>
        <taxon>Bivalvia</taxon>
        <taxon>Autobranchia</taxon>
        <taxon>Heteroconchia</taxon>
        <taxon>Euheterodonta</taxon>
        <taxon>Imparidentia</taxon>
        <taxon>Neoheterodontei</taxon>
        <taxon>Myida</taxon>
        <taxon>Dreissenoidea</taxon>
        <taxon>Dreissenidae</taxon>
        <taxon>Dreissena</taxon>
    </lineage>
</organism>
<protein>
    <submittedName>
        <fullName evidence="2">Uncharacterized protein</fullName>
    </submittedName>
</protein>
<feature type="region of interest" description="Disordered" evidence="1">
    <location>
        <begin position="103"/>
        <end position="127"/>
    </location>
</feature>
<dbReference type="AlphaFoldDB" id="A0A9D4BEW3"/>
<evidence type="ECO:0000313" key="2">
    <source>
        <dbReference type="EMBL" id="KAH3700440.1"/>
    </source>
</evidence>
<accession>A0A9D4BEW3</accession>
<evidence type="ECO:0000313" key="3">
    <source>
        <dbReference type="Proteomes" id="UP000828390"/>
    </source>
</evidence>
<proteinExistence type="predicted"/>
<reference evidence="2" key="1">
    <citation type="journal article" date="2019" name="bioRxiv">
        <title>The Genome of the Zebra Mussel, Dreissena polymorpha: A Resource for Invasive Species Research.</title>
        <authorList>
            <person name="McCartney M.A."/>
            <person name="Auch B."/>
            <person name="Kono T."/>
            <person name="Mallez S."/>
            <person name="Zhang Y."/>
            <person name="Obille A."/>
            <person name="Becker A."/>
            <person name="Abrahante J.E."/>
            <person name="Garbe J."/>
            <person name="Badalamenti J.P."/>
            <person name="Herman A."/>
            <person name="Mangelson H."/>
            <person name="Liachko I."/>
            <person name="Sullivan S."/>
            <person name="Sone E.D."/>
            <person name="Koren S."/>
            <person name="Silverstein K.A.T."/>
            <person name="Beckman K.B."/>
            <person name="Gohl D.M."/>
        </authorList>
    </citation>
    <scope>NUCLEOTIDE SEQUENCE</scope>
    <source>
        <strain evidence="2">Duluth1</strain>
        <tissue evidence="2">Whole animal</tissue>
    </source>
</reference>
<dbReference type="EMBL" id="JAIWYP010000015">
    <property type="protein sequence ID" value="KAH3700440.1"/>
    <property type="molecule type" value="Genomic_DNA"/>
</dbReference>
<feature type="region of interest" description="Disordered" evidence="1">
    <location>
        <begin position="1"/>
        <end position="34"/>
    </location>
</feature>